<dbReference type="InParanoid" id="A0A0D0AQ77"/>
<dbReference type="OrthoDB" id="2662456at2759"/>
<evidence type="ECO:0000259" key="1">
    <source>
        <dbReference type="Pfam" id="PF17919"/>
    </source>
</evidence>
<protein>
    <recommendedName>
        <fullName evidence="1">Reverse transcriptase/retrotransposon-derived protein RNase H-like domain-containing protein</fullName>
    </recommendedName>
</protein>
<feature type="domain" description="Reverse transcriptase/retrotransposon-derived protein RNase H-like" evidence="1">
    <location>
        <begin position="10"/>
        <end position="61"/>
    </location>
</feature>
<dbReference type="STRING" id="930992.A0A0D0AQ77"/>
<proteinExistence type="predicted"/>
<dbReference type="SUPFAM" id="SSF56672">
    <property type="entry name" value="DNA/RNA polymerases"/>
    <property type="match status" value="1"/>
</dbReference>
<dbReference type="HOGENOM" id="CLU_178721_0_0_1"/>
<evidence type="ECO:0000313" key="3">
    <source>
        <dbReference type="Proteomes" id="UP000054485"/>
    </source>
</evidence>
<feature type="non-terminal residue" evidence="2">
    <location>
        <position position="74"/>
    </location>
</feature>
<reference evidence="2 3" key="1">
    <citation type="submission" date="2014-04" db="EMBL/GenBank/DDBJ databases">
        <authorList>
            <consortium name="DOE Joint Genome Institute"/>
            <person name="Kuo A."/>
            <person name="Ruytinx J."/>
            <person name="Rineau F."/>
            <person name="Colpaert J."/>
            <person name="Kohler A."/>
            <person name="Nagy L.G."/>
            <person name="Floudas D."/>
            <person name="Copeland A."/>
            <person name="Barry K.W."/>
            <person name="Cichocki N."/>
            <person name="Veneault-Fourrey C."/>
            <person name="LaButti K."/>
            <person name="Lindquist E.A."/>
            <person name="Lipzen A."/>
            <person name="Lundell T."/>
            <person name="Morin E."/>
            <person name="Murat C."/>
            <person name="Sun H."/>
            <person name="Tunlid A."/>
            <person name="Henrissat B."/>
            <person name="Grigoriev I.V."/>
            <person name="Hibbett D.S."/>
            <person name="Martin F."/>
            <person name="Nordberg H.P."/>
            <person name="Cantor M.N."/>
            <person name="Hua S.X."/>
        </authorList>
    </citation>
    <scope>NUCLEOTIDE SEQUENCE [LARGE SCALE GENOMIC DNA]</scope>
    <source>
        <strain evidence="2 3">UH-Slu-Lm8-n1</strain>
    </source>
</reference>
<dbReference type="InterPro" id="IPR043502">
    <property type="entry name" value="DNA/RNA_pol_sf"/>
</dbReference>
<dbReference type="EMBL" id="KN835202">
    <property type="protein sequence ID" value="KIK43906.1"/>
    <property type="molecule type" value="Genomic_DNA"/>
</dbReference>
<gene>
    <name evidence="2" type="ORF">CY34DRAFT_68231</name>
</gene>
<dbReference type="AlphaFoldDB" id="A0A0D0AQ77"/>
<sequence>MSDFKLEPHWTPEHTKVFLDLKAAITSRPVLQAPRYDGSHFIVTTDGCIDGFAVVLSQKIRTLTPTGKWVEHTH</sequence>
<dbReference type="Pfam" id="PF17919">
    <property type="entry name" value="RT_RNaseH_2"/>
    <property type="match status" value="1"/>
</dbReference>
<name>A0A0D0AQ77_9AGAM</name>
<dbReference type="InterPro" id="IPR041577">
    <property type="entry name" value="RT_RNaseH_2"/>
</dbReference>
<dbReference type="Proteomes" id="UP000054485">
    <property type="component" value="Unassembled WGS sequence"/>
</dbReference>
<accession>A0A0D0AQ77</accession>
<keyword evidence="3" id="KW-1185">Reference proteome</keyword>
<reference evidence="3" key="2">
    <citation type="submission" date="2015-01" db="EMBL/GenBank/DDBJ databases">
        <title>Evolutionary Origins and Diversification of the Mycorrhizal Mutualists.</title>
        <authorList>
            <consortium name="DOE Joint Genome Institute"/>
            <consortium name="Mycorrhizal Genomics Consortium"/>
            <person name="Kohler A."/>
            <person name="Kuo A."/>
            <person name="Nagy L.G."/>
            <person name="Floudas D."/>
            <person name="Copeland A."/>
            <person name="Barry K.W."/>
            <person name="Cichocki N."/>
            <person name="Veneault-Fourrey C."/>
            <person name="LaButti K."/>
            <person name="Lindquist E.A."/>
            <person name="Lipzen A."/>
            <person name="Lundell T."/>
            <person name="Morin E."/>
            <person name="Murat C."/>
            <person name="Riley R."/>
            <person name="Ohm R."/>
            <person name="Sun H."/>
            <person name="Tunlid A."/>
            <person name="Henrissat B."/>
            <person name="Grigoriev I.V."/>
            <person name="Hibbett D.S."/>
            <person name="Martin F."/>
        </authorList>
    </citation>
    <scope>NUCLEOTIDE SEQUENCE [LARGE SCALE GENOMIC DNA]</scope>
    <source>
        <strain evidence="3">UH-Slu-Lm8-n1</strain>
    </source>
</reference>
<organism evidence="2 3">
    <name type="scientific">Suillus luteus UH-Slu-Lm8-n1</name>
    <dbReference type="NCBI Taxonomy" id="930992"/>
    <lineage>
        <taxon>Eukaryota</taxon>
        <taxon>Fungi</taxon>
        <taxon>Dikarya</taxon>
        <taxon>Basidiomycota</taxon>
        <taxon>Agaricomycotina</taxon>
        <taxon>Agaricomycetes</taxon>
        <taxon>Agaricomycetidae</taxon>
        <taxon>Boletales</taxon>
        <taxon>Suillineae</taxon>
        <taxon>Suillaceae</taxon>
        <taxon>Suillus</taxon>
    </lineage>
</organism>
<evidence type="ECO:0000313" key="2">
    <source>
        <dbReference type="EMBL" id="KIK43906.1"/>
    </source>
</evidence>